<accession>A0A437SUK5</accession>
<dbReference type="GO" id="GO:0016791">
    <property type="term" value="F:phosphatase activity"/>
    <property type="evidence" value="ECO:0007669"/>
    <property type="project" value="TreeGrafter"/>
</dbReference>
<evidence type="ECO:0000256" key="1">
    <source>
        <dbReference type="PIRSR" id="PIRSR613078-1"/>
    </source>
</evidence>
<comment type="caution">
    <text evidence="3">The sequence shown here is derived from an EMBL/GenBank/DDBJ whole genome shotgun (WGS) entry which is preliminary data.</text>
</comment>
<gene>
    <name evidence="3" type="ORF">EJK17_06320</name>
</gene>
<dbReference type="PANTHER" id="PTHR48100:SF5">
    <property type="entry name" value="HISTIDINE PHOSPHATASE FAMILY PROTEIN"/>
    <property type="match status" value="1"/>
</dbReference>
<feature type="active site" description="Proton donor/acceptor" evidence="1">
    <location>
        <position position="83"/>
    </location>
</feature>
<dbReference type="SMART" id="SM00855">
    <property type="entry name" value="PGAM"/>
    <property type="match status" value="1"/>
</dbReference>
<reference evidence="3 4" key="1">
    <citation type="submission" date="2018-12" db="EMBL/GenBank/DDBJ databases">
        <authorList>
            <person name="Meng J."/>
        </authorList>
    </citation>
    <scope>NUCLEOTIDE SEQUENCE [LARGE SCALE GENOMIC DNA]</scope>
    <source>
        <strain evidence="3 4">HT111-2</strain>
    </source>
</reference>
<dbReference type="InterPro" id="IPR029033">
    <property type="entry name" value="His_PPase_superfam"/>
</dbReference>
<dbReference type="Proteomes" id="UP000288291">
    <property type="component" value="Unassembled WGS sequence"/>
</dbReference>
<dbReference type="GO" id="GO:0005737">
    <property type="term" value="C:cytoplasm"/>
    <property type="evidence" value="ECO:0007669"/>
    <property type="project" value="TreeGrafter"/>
</dbReference>
<feature type="active site" description="Tele-phosphohistidine intermediate" evidence="1">
    <location>
        <position position="9"/>
    </location>
</feature>
<evidence type="ECO:0000256" key="2">
    <source>
        <dbReference type="PIRSR" id="PIRSR613078-2"/>
    </source>
</evidence>
<dbReference type="Gene3D" id="3.40.50.1240">
    <property type="entry name" value="Phosphoglycerate mutase-like"/>
    <property type="match status" value="1"/>
</dbReference>
<sequence length="190" mass="21774">MSKLYLMRHGETYFNLWHKIQGWCDSPLTESGIKQAQAARQYFLDKNIHFDAAYCSTSERASDTLEIVTNHTLSYHRLKGLKECYFGSFEGQDERLNPKPPYGDFFVQYAGESQNQVQTRMLQALTKIMITARENDNVLVVSHAGACFNFLTAIQTDPQELLTHRLGNCAIIDLTYSNQHFSLNQIINPN</sequence>
<organism evidence="3 4">
    <name type="scientific">Lactobacillus xujianguonis</name>
    <dbReference type="NCBI Taxonomy" id="2495899"/>
    <lineage>
        <taxon>Bacteria</taxon>
        <taxon>Bacillati</taxon>
        <taxon>Bacillota</taxon>
        <taxon>Bacilli</taxon>
        <taxon>Lactobacillales</taxon>
        <taxon>Lactobacillaceae</taxon>
        <taxon>Lactobacillus</taxon>
    </lineage>
</organism>
<dbReference type="CDD" id="cd07067">
    <property type="entry name" value="HP_PGM_like"/>
    <property type="match status" value="1"/>
</dbReference>
<dbReference type="AlphaFoldDB" id="A0A437SUK5"/>
<dbReference type="EMBL" id="RXIA01000015">
    <property type="protein sequence ID" value="RVU70611.1"/>
    <property type="molecule type" value="Genomic_DNA"/>
</dbReference>
<feature type="binding site" evidence="2">
    <location>
        <begin position="8"/>
        <end position="15"/>
    </location>
    <ligand>
        <name>substrate</name>
    </ligand>
</feature>
<dbReference type="SUPFAM" id="SSF53254">
    <property type="entry name" value="Phosphoglycerate mutase-like"/>
    <property type="match status" value="1"/>
</dbReference>
<dbReference type="PANTHER" id="PTHR48100">
    <property type="entry name" value="BROAD-SPECIFICITY PHOSPHATASE YOR283W-RELATED"/>
    <property type="match status" value="1"/>
</dbReference>
<dbReference type="Pfam" id="PF00300">
    <property type="entry name" value="His_Phos_1"/>
    <property type="match status" value="1"/>
</dbReference>
<feature type="binding site" evidence="2">
    <location>
        <position position="60"/>
    </location>
    <ligand>
        <name>substrate</name>
    </ligand>
</feature>
<dbReference type="InterPro" id="IPR050275">
    <property type="entry name" value="PGM_Phosphatase"/>
</dbReference>
<keyword evidence="4" id="KW-1185">Reference proteome</keyword>
<dbReference type="InterPro" id="IPR013078">
    <property type="entry name" value="His_Pase_superF_clade-1"/>
</dbReference>
<evidence type="ECO:0000313" key="3">
    <source>
        <dbReference type="EMBL" id="RVU70611.1"/>
    </source>
</evidence>
<evidence type="ECO:0000313" key="4">
    <source>
        <dbReference type="Proteomes" id="UP000288291"/>
    </source>
</evidence>
<dbReference type="RefSeq" id="WP_103662558.1">
    <property type="nucleotide sequence ID" value="NZ_ML136883.1"/>
</dbReference>
<name>A0A437SUK5_9LACO</name>
<protein>
    <submittedName>
        <fullName evidence="3">Histidine phosphatase family protein</fullName>
    </submittedName>
</protein>
<proteinExistence type="predicted"/>